<evidence type="ECO:0000313" key="1">
    <source>
        <dbReference type="EMBL" id="NOH70629.1"/>
    </source>
</evidence>
<comment type="caution">
    <text evidence="1">The sequence shown here is derived from an EMBL/GenBank/DDBJ whole genome shotgun (WGS) entry which is preliminary data.</text>
</comment>
<evidence type="ECO:0000313" key="2">
    <source>
        <dbReference type="Proteomes" id="UP000565719"/>
    </source>
</evidence>
<proteinExistence type="predicted"/>
<accession>A0A7Y3ZY69</accession>
<dbReference type="EMBL" id="VTXC01000008">
    <property type="protein sequence ID" value="NOH70629.1"/>
    <property type="molecule type" value="Genomic_DNA"/>
</dbReference>
<organism evidence="1 2">
    <name type="scientific">Vibrio pectenicida</name>
    <dbReference type="NCBI Taxonomy" id="62763"/>
    <lineage>
        <taxon>Bacteria</taxon>
        <taxon>Pseudomonadati</taxon>
        <taxon>Pseudomonadota</taxon>
        <taxon>Gammaproteobacteria</taxon>
        <taxon>Vibrionales</taxon>
        <taxon>Vibrionaceae</taxon>
        <taxon>Vibrio</taxon>
    </lineage>
</organism>
<sequence length="175" mass="19993">MLSKYMKQIKALSVTTGLTLVAYLSYDYGVTSTQLNNERSQDVIFDKLERKQEEAYTLAVALSSQQQRVEIRYRTIEKEVFKYAQKNHDKQCIITDPNWMHIRAESVRAHNRAIGIQQPSPVSDGATKTATSYERDAEVLAEDVANLQTCAENAQQLLSLQEWINSQIEYNNSNV</sequence>
<protein>
    <submittedName>
        <fullName evidence="1">Uncharacterized protein</fullName>
    </submittedName>
</protein>
<dbReference type="RefSeq" id="WP_171360131.1">
    <property type="nucleotide sequence ID" value="NZ_VTXC01000008.1"/>
</dbReference>
<dbReference type="Proteomes" id="UP000565719">
    <property type="component" value="Unassembled WGS sequence"/>
</dbReference>
<reference evidence="1 2" key="1">
    <citation type="submission" date="2019-09" db="EMBL/GenBank/DDBJ databases">
        <title>Draft genome sequencing and comparative genomics of hatchery-associated Vibrios.</title>
        <authorList>
            <person name="Kehlet-Delgado H."/>
            <person name="Mueller R.S."/>
        </authorList>
    </citation>
    <scope>NUCLEOTIDE SEQUENCE [LARGE SCALE GENOMIC DNA]</scope>
    <source>
        <strain evidence="1 2">99-46-Y</strain>
    </source>
</reference>
<gene>
    <name evidence="1" type="ORF">F0225_04625</name>
</gene>
<name>A0A7Y3ZY69_9VIBR</name>
<dbReference type="AlphaFoldDB" id="A0A7Y3ZY69"/>